<dbReference type="EMBL" id="AP028127">
    <property type="protein sequence ID" value="BEH91562.1"/>
    <property type="molecule type" value="Genomic_DNA"/>
</dbReference>
<accession>A0ABN6ZCG5</accession>
<proteinExistence type="predicted"/>
<evidence type="ECO:0008006" key="3">
    <source>
        <dbReference type="Google" id="ProtNLM"/>
    </source>
</evidence>
<keyword evidence="2" id="KW-1185">Reference proteome</keyword>
<gene>
    <name evidence="1" type="ORF">T23_16640</name>
</gene>
<evidence type="ECO:0000313" key="1">
    <source>
        <dbReference type="EMBL" id="BEH91562.1"/>
    </source>
</evidence>
<name>A0ABN6ZCG5_9FIRM</name>
<protein>
    <recommendedName>
        <fullName evidence="3">DUF4868 domain-containing protein</fullName>
    </recommendedName>
</protein>
<sequence>MKELMHLLGFKDKEMATDILVSIENQTFFPMTSHEELQQLALQPNAVDCVYLQSSQKQVYELEESHVYTIAHCTPAQQTMYTNVKKEDVIHFIKQHLEDYEQNNIAIYVANDCLPFTDYIKQCGIYIAKEDLLIIENQAIWTVDQGENLEPADFTKNAFIGAYPLEKNMNIDQLTPSEKYCMVINAYELGVVDAFSNLDMMEVLKLVNQYIKEYAAGNLFIFRENDRLVYTDLFNQVKEEPRYPSFSQVLNFLFANPTVNEEHLMQKVNAYIKARQQQFAAQDQANKSETLALKGEEDFELAQLLAPVFNAHRDVKECTLTTINQTPVFKIDYVA</sequence>
<organism evidence="1 2">
    <name type="scientific">Turicibacter faecis</name>
    <dbReference type="NCBI Taxonomy" id="2963365"/>
    <lineage>
        <taxon>Bacteria</taxon>
        <taxon>Bacillati</taxon>
        <taxon>Bacillota</taxon>
        <taxon>Erysipelotrichia</taxon>
        <taxon>Erysipelotrichales</taxon>
        <taxon>Turicibacteraceae</taxon>
        <taxon>Turicibacter</taxon>
    </lineage>
</organism>
<dbReference type="Proteomes" id="UP001432099">
    <property type="component" value="Chromosome"/>
</dbReference>
<evidence type="ECO:0000313" key="2">
    <source>
        <dbReference type="Proteomes" id="UP001432099"/>
    </source>
</evidence>
<dbReference type="RefSeq" id="WP_262950155.1">
    <property type="nucleotide sequence ID" value="NZ_AP028127.1"/>
</dbReference>
<reference evidence="1" key="1">
    <citation type="journal article" date="2024" name="Int. J. Syst. Evol. Microbiol.">
        <title>Turicibacter faecis sp. nov., isolated from faeces of heart failure mouse model.</title>
        <authorList>
            <person name="Imamura Y."/>
            <person name="Motooka D."/>
            <person name="Nakajima Y."/>
            <person name="Ito S."/>
            <person name="Kitakaze M."/>
            <person name="Iida T."/>
            <person name="Nakamura S."/>
        </authorList>
    </citation>
    <scope>NUCLEOTIDE SEQUENCE</scope>
    <source>
        <strain evidence="1">TC023</strain>
    </source>
</reference>